<reference evidence="1 2" key="1">
    <citation type="submission" date="2021-03" db="EMBL/GenBank/DDBJ databases">
        <title>Fibrella sp. HMF5405 genome sequencing and assembly.</title>
        <authorList>
            <person name="Kang H."/>
            <person name="Kim H."/>
            <person name="Bae S."/>
            <person name="Joh K."/>
        </authorList>
    </citation>
    <scope>NUCLEOTIDE SEQUENCE [LARGE SCALE GENOMIC DNA]</scope>
    <source>
        <strain evidence="1 2">HMF5405</strain>
    </source>
</reference>
<protein>
    <submittedName>
        <fullName evidence="1">Uncharacterized protein</fullName>
    </submittedName>
</protein>
<organism evidence="1 2">
    <name type="scientific">Fibrella forsythiae</name>
    <dbReference type="NCBI Taxonomy" id="2817061"/>
    <lineage>
        <taxon>Bacteria</taxon>
        <taxon>Pseudomonadati</taxon>
        <taxon>Bacteroidota</taxon>
        <taxon>Cytophagia</taxon>
        <taxon>Cytophagales</taxon>
        <taxon>Spirosomataceae</taxon>
        <taxon>Fibrella</taxon>
    </lineage>
</organism>
<keyword evidence="2" id="KW-1185">Reference proteome</keyword>
<dbReference type="RefSeq" id="WP_207333180.1">
    <property type="nucleotide sequence ID" value="NZ_JAFMYW010000026.1"/>
</dbReference>
<name>A0ABS3JTF1_9BACT</name>
<proteinExistence type="predicted"/>
<evidence type="ECO:0000313" key="1">
    <source>
        <dbReference type="EMBL" id="MBO0953228.1"/>
    </source>
</evidence>
<dbReference type="EMBL" id="JAFMYW010000026">
    <property type="protein sequence ID" value="MBO0953228.1"/>
    <property type="molecule type" value="Genomic_DNA"/>
</dbReference>
<accession>A0ABS3JTF1</accession>
<sequence length="139" mass="16542">MNSNSKQNKSDFFKLIVADLEFSHCNRQESDRYLADEGLNRDSIINEGMKRVKQMRLKMQSLKTQEEMNSTEYIKNKAIVWVEDLLKNVNFSFPEFAISEKLILHNRNIESFTEEDIKVTLVKYFYLKFTENEDKNVNE</sequence>
<gene>
    <name evidence="1" type="ORF">J2I46_31950</name>
</gene>
<evidence type="ECO:0000313" key="2">
    <source>
        <dbReference type="Proteomes" id="UP000664628"/>
    </source>
</evidence>
<comment type="caution">
    <text evidence="1">The sequence shown here is derived from an EMBL/GenBank/DDBJ whole genome shotgun (WGS) entry which is preliminary data.</text>
</comment>
<dbReference type="Proteomes" id="UP000664628">
    <property type="component" value="Unassembled WGS sequence"/>
</dbReference>